<evidence type="ECO:0000313" key="3">
    <source>
        <dbReference type="Proteomes" id="UP001302602"/>
    </source>
</evidence>
<dbReference type="Proteomes" id="UP001302602">
    <property type="component" value="Unassembled WGS sequence"/>
</dbReference>
<organism evidence="2 3">
    <name type="scientific">Parathielavia appendiculata</name>
    <dbReference type="NCBI Taxonomy" id="2587402"/>
    <lineage>
        <taxon>Eukaryota</taxon>
        <taxon>Fungi</taxon>
        <taxon>Dikarya</taxon>
        <taxon>Ascomycota</taxon>
        <taxon>Pezizomycotina</taxon>
        <taxon>Sordariomycetes</taxon>
        <taxon>Sordariomycetidae</taxon>
        <taxon>Sordariales</taxon>
        <taxon>Chaetomiaceae</taxon>
        <taxon>Parathielavia</taxon>
    </lineage>
</organism>
<evidence type="ECO:0000313" key="2">
    <source>
        <dbReference type="EMBL" id="KAK4123485.1"/>
    </source>
</evidence>
<dbReference type="AlphaFoldDB" id="A0AAN6Z2R8"/>
<comment type="caution">
    <text evidence="2">The sequence shown here is derived from an EMBL/GenBank/DDBJ whole genome shotgun (WGS) entry which is preliminary data.</text>
</comment>
<dbReference type="RefSeq" id="XP_062647256.1">
    <property type="nucleotide sequence ID" value="XM_062787248.1"/>
</dbReference>
<protein>
    <submittedName>
        <fullName evidence="2">Uncharacterized protein</fullName>
    </submittedName>
</protein>
<gene>
    <name evidence="2" type="ORF">N657DRAFT_410221</name>
</gene>
<feature type="region of interest" description="Disordered" evidence="1">
    <location>
        <begin position="1"/>
        <end position="24"/>
    </location>
</feature>
<name>A0AAN6Z2R8_9PEZI</name>
<reference evidence="2" key="1">
    <citation type="journal article" date="2023" name="Mol. Phylogenet. Evol.">
        <title>Genome-scale phylogeny and comparative genomics of the fungal order Sordariales.</title>
        <authorList>
            <person name="Hensen N."/>
            <person name="Bonometti L."/>
            <person name="Westerberg I."/>
            <person name="Brannstrom I.O."/>
            <person name="Guillou S."/>
            <person name="Cros-Aarteil S."/>
            <person name="Calhoun S."/>
            <person name="Haridas S."/>
            <person name="Kuo A."/>
            <person name="Mondo S."/>
            <person name="Pangilinan J."/>
            <person name="Riley R."/>
            <person name="LaButti K."/>
            <person name="Andreopoulos B."/>
            <person name="Lipzen A."/>
            <person name="Chen C."/>
            <person name="Yan M."/>
            <person name="Daum C."/>
            <person name="Ng V."/>
            <person name="Clum A."/>
            <person name="Steindorff A."/>
            <person name="Ohm R.A."/>
            <person name="Martin F."/>
            <person name="Silar P."/>
            <person name="Natvig D.O."/>
            <person name="Lalanne C."/>
            <person name="Gautier V."/>
            <person name="Ament-Velasquez S.L."/>
            <person name="Kruys A."/>
            <person name="Hutchinson M.I."/>
            <person name="Powell A.J."/>
            <person name="Barry K."/>
            <person name="Miller A.N."/>
            <person name="Grigoriev I.V."/>
            <person name="Debuchy R."/>
            <person name="Gladieux P."/>
            <person name="Hiltunen Thoren M."/>
            <person name="Johannesson H."/>
        </authorList>
    </citation>
    <scope>NUCLEOTIDE SEQUENCE</scope>
    <source>
        <strain evidence="2">CBS 731.68</strain>
    </source>
</reference>
<keyword evidence="3" id="KW-1185">Reference proteome</keyword>
<accession>A0AAN6Z2R8</accession>
<feature type="compositionally biased region" description="Basic residues" evidence="1">
    <location>
        <begin position="1"/>
        <end position="14"/>
    </location>
</feature>
<evidence type="ECO:0000256" key="1">
    <source>
        <dbReference type="SAM" id="MobiDB-lite"/>
    </source>
</evidence>
<reference evidence="2" key="2">
    <citation type="submission" date="2023-05" db="EMBL/GenBank/DDBJ databases">
        <authorList>
            <consortium name="Lawrence Berkeley National Laboratory"/>
            <person name="Steindorff A."/>
            <person name="Hensen N."/>
            <person name="Bonometti L."/>
            <person name="Westerberg I."/>
            <person name="Brannstrom I.O."/>
            <person name="Guillou S."/>
            <person name="Cros-Aarteil S."/>
            <person name="Calhoun S."/>
            <person name="Haridas S."/>
            <person name="Kuo A."/>
            <person name="Mondo S."/>
            <person name="Pangilinan J."/>
            <person name="Riley R."/>
            <person name="Labutti K."/>
            <person name="Andreopoulos B."/>
            <person name="Lipzen A."/>
            <person name="Chen C."/>
            <person name="Yanf M."/>
            <person name="Daum C."/>
            <person name="Ng V."/>
            <person name="Clum A."/>
            <person name="Ohm R."/>
            <person name="Martin F."/>
            <person name="Silar P."/>
            <person name="Natvig D."/>
            <person name="Lalanne C."/>
            <person name="Gautier V."/>
            <person name="Ament-Velasquez S.L."/>
            <person name="Kruys A."/>
            <person name="Hutchinson M.I."/>
            <person name="Powell A.J."/>
            <person name="Barry K."/>
            <person name="Miller A.N."/>
            <person name="Grigoriev I.V."/>
            <person name="Debuchy R."/>
            <person name="Gladieux P."/>
            <person name="Thoren M.H."/>
            <person name="Johannesson H."/>
        </authorList>
    </citation>
    <scope>NUCLEOTIDE SEQUENCE</scope>
    <source>
        <strain evidence="2">CBS 731.68</strain>
    </source>
</reference>
<feature type="region of interest" description="Disordered" evidence="1">
    <location>
        <begin position="123"/>
        <end position="161"/>
    </location>
</feature>
<proteinExistence type="predicted"/>
<dbReference type="GeneID" id="87824018"/>
<sequence length="161" mass="18317">MGRRWPRPTNHNHRNPLETQPALLGFSDQNTKSRREAAKQFCGLHLYSNAIYASSSRWVHLTCTKTSDPAPSRRRQSKWTSFAADKLPEDSLTGRCLPSSLHSFPIKRRLPVRDYMLSARGSNRRRVETLTPSNTGDRLKRDGRPVLARTDLPTDSSMSLT</sequence>
<dbReference type="EMBL" id="MU853228">
    <property type="protein sequence ID" value="KAK4123485.1"/>
    <property type="molecule type" value="Genomic_DNA"/>
</dbReference>